<evidence type="ECO:0000313" key="2">
    <source>
        <dbReference type="EMBL" id="EPS60469.1"/>
    </source>
</evidence>
<dbReference type="AlphaFoldDB" id="S8C1A8"/>
<feature type="transmembrane region" description="Helical" evidence="1">
    <location>
        <begin position="163"/>
        <end position="181"/>
    </location>
</feature>
<dbReference type="PANTHER" id="PTHR46859:SF3">
    <property type="entry name" value="RING-TYPE DOMAIN-CONTAINING PROTEIN"/>
    <property type="match status" value="1"/>
</dbReference>
<dbReference type="Proteomes" id="UP000015453">
    <property type="component" value="Unassembled WGS sequence"/>
</dbReference>
<proteinExistence type="predicted"/>
<keyword evidence="1" id="KW-0812">Transmembrane</keyword>
<evidence type="ECO:0000256" key="1">
    <source>
        <dbReference type="SAM" id="Phobius"/>
    </source>
</evidence>
<feature type="transmembrane region" description="Helical" evidence="1">
    <location>
        <begin position="69"/>
        <end position="89"/>
    </location>
</feature>
<sequence>MSWRRVVRSLQELAAHALLLCFTSFLVLKLDHLVFFSWWVVFLPLWLFHGVVARGRFSLPAPSIPHGRHWAPCHAVVAMPLLVAFELLLSLYLESLDGKEVKQHSFSRFFLYPAVSLKVTFLPLLAFEAITLIDNISRMCKALLPGDDEGMSDDAIWETLPHLWVAVAMLFFLAATLLTLLKLCGDIASIGWWDLFISFGIGECFAFLVCTKWSNPLIHRNCRTREESSSSSNIRYMDWNTGLVVSSEDHSQDRMCGLQNIGGHIMKVPIIVFQVLLCMRLEGVPSIMRHVGLPVIFSPIFALQGAGVLFTFARLVEKFVIMVQNGVRSGRYFVYSSRVRDCFEFLHHGSRLIGWWSLDETSQDEQPHLLRD</sequence>
<dbReference type="Pfam" id="PF10269">
    <property type="entry name" value="Tmemb_185A"/>
    <property type="match status" value="1"/>
</dbReference>
<keyword evidence="1" id="KW-0472">Membrane</keyword>
<feature type="transmembrane region" description="Helical" evidence="1">
    <location>
        <begin position="264"/>
        <end position="283"/>
    </location>
</feature>
<feature type="transmembrane region" description="Helical" evidence="1">
    <location>
        <begin position="295"/>
        <end position="316"/>
    </location>
</feature>
<dbReference type="OrthoDB" id="1711136at2759"/>
<feature type="transmembrane region" description="Helical" evidence="1">
    <location>
        <begin position="12"/>
        <end position="30"/>
    </location>
</feature>
<reference evidence="2 3" key="1">
    <citation type="journal article" date="2013" name="BMC Genomics">
        <title>The miniature genome of a carnivorous plant Genlisea aurea contains a low number of genes and short non-coding sequences.</title>
        <authorList>
            <person name="Leushkin E.V."/>
            <person name="Sutormin R.A."/>
            <person name="Nabieva E.R."/>
            <person name="Penin A.A."/>
            <person name="Kondrashov A.S."/>
            <person name="Logacheva M.D."/>
        </authorList>
    </citation>
    <scope>NUCLEOTIDE SEQUENCE [LARGE SCALE GENOMIC DNA]</scope>
</reference>
<evidence type="ECO:0000313" key="3">
    <source>
        <dbReference type="Proteomes" id="UP000015453"/>
    </source>
</evidence>
<keyword evidence="1" id="KW-1133">Transmembrane helix</keyword>
<evidence type="ECO:0008006" key="4">
    <source>
        <dbReference type="Google" id="ProtNLM"/>
    </source>
</evidence>
<dbReference type="InterPro" id="IPR019396">
    <property type="entry name" value="TM_Fragile-X-F-assoc"/>
</dbReference>
<feature type="non-terminal residue" evidence="2">
    <location>
        <position position="372"/>
    </location>
</feature>
<dbReference type="EMBL" id="AUSU01007550">
    <property type="protein sequence ID" value="EPS60469.1"/>
    <property type="molecule type" value="Genomic_DNA"/>
</dbReference>
<protein>
    <recommendedName>
        <fullName evidence="4">Transmembrane Fragile-X-F-associated protein</fullName>
    </recommendedName>
</protein>
<keyword evidence="3" id="KW-1185">Reference proteome</keyword>
<comment type="caution">
    <text evidence="2">The sequence shown here is derived from an EMBL/GenBank/DDBJ whole genome shotgun (WGS) entry which is preliminary data.</text>
</comment>
<gene>
    <name evidence="2" type="ORF">M569_14335</name>
</gene>
<feature type="transmembrane region" description="Helical" evidence="1">
    <location>
        <begin position="187"/>
        <end position="210"/>
    </location>
</feature>
<feature type="transmembrane region" description="Helical" evidence="1">
    <location>
        <begin position="109"/>
        <end position="133"/>
    </location>
</feature>
<name>S8C1A8_9LAMI</name>
<accession>S8C1A8</accession>
<dbReference type="PANTHER" id="PTHR46859">
    <property type="entry name" value="TRANSMEMBRANE FRAGILE-X-F-ASSOCIATED PROTEIN"/>
    <property type="match status" value="1"/>
</dbReference>
<organism evidence="2 3">
    <name type="scientific">Genlisea aurea</name>
    <dbReference type="NCBI Taxonomy" id="192259"/>
    <lineage>
        <taxon>Eukaryota</taxon>
        <taxon>Viridiplantae</taxon>
        <taxon>Streptophyta</taxon>
        <taxon>Embryophyta</taxon>
        <taxon>Tracheophyta</taxon>
        <taxon>Spermatophyta</taxon>
        <taxon>Magnoliopsida</taxon>
        <taxon>eudicotyledons</taxon>
        <taxon>Gunneridae</taxon>
        <taxon>Pentapetalae</taxon>
        <taxon>asterids</taxon>
        <taxon>lamiids</taxon>
        <taxon>Lamiales</taxon>
        <taxon>Lentibulariaceae</taxon>
        <taxon>Genlisea</taxon>
    </lineage>
</organism>